<evidence type="ECO:0008006" key="3">
    <source>
        <dbReference type="Google" id="ProtNLM"/>
    </source>
</evidence>
<reference evidence="1 2" key="1">
    <citation type="submission" date="2014-10" db="EMBL/GenBank/DDBJ databases">
        <title>Genome sequence of Micropolyspora internatus JCM3315.</title>
        <authorList>
            <person name="Shin S.-K."/>
            <person name="Yi H."/>
        </authorList>
    </citation>
    <scope>NUCLEOTIDE SEQUENCE [LARGE SCALE GENOMIC DNA]</scope>
    <source>
        <strain evidence="1 2">JCM 3315</strain>
    </source>
</reference>
<evidence type="ECO:0000313" key="1">
    <source>
        <dbReference type="EMBL" id="KHF45099.1"/>
    </source>
</evidence>
<accession>A0A837DB34</accession>
<dbReference type="OrthoDB" id="3688292at2"/>
<evidence type="ECO:0000313" key="2">
    <source>
        <dbReference type="Proteomes" id="UP000030848"/>
    </source>
</evidence>
<sequence>MSKFFINPEVLEKYSQKLAEHKSSVNHVRDLVAQADVSDESWGIVGLFVKQSYTEMLGDFKDLLKDMSDGLDSASDKMMSATRAYREIEEENRRILVEITRRINAAKIKNITS</sequence>
<dbReference type="RefSeq" id="WP_012795900.1">
    <property type="nucleotide sequence ID" value="NZ_CALJZO010000093.1"/>
</dbReference>
<name>A0A837DB34_9PSEU</name>
<comment type="caution">
    <text evidence="1">The sequence shown here is derived from an EMBL/GenBank/DDBJ whole genome shotgun (WGS) entry which is preliminary data.</text>
</comment>
<proteinExistence type="predicted"/>
<dbReference type="EMBL" id="JRZE01000003">
    <property type="protein sequence ID" value="KHF45099.1"/>
    <property type="molecule type" value="Genomic_DNA"/>
</dbReference>
<gene>
    <name evidence="1" type="ORF">MINT15_19810</name>
</gene>
<dbReference type="AlphaFoldDB" id="A0A837DB34"/>
<dbReference type="Proteomes" id="UP000030848">
    <property type="component" value="Unassembled WGS sequence"/>
</dbReference>
<organism evidence="1 2">
    <name type="scientific">Saccharomonospora viridis</name>
    <dbReference type="NCBI Taxonomy" id="1852"/>
    <lineage>
        <taxon>Bacteria</taxon>
        <taxon>Bacillati</taxon>
        <taxon>Actinomycetota</taxon>
        <taxon>Actinomycetes</taxon>
        <taxon>Pseudonocardiales</taxon>
        <taxon>Pseudonocardiaceae</taxon>
        <taxon>Saccharomonospora</taxon>
    </lineage>
</organism>
<protein>
    <recommendedName>
        <fullName evidence="3">Excreted virulence factor EspC, type VII ESX diderm</fullName>
    </recommendedName>
</protein>